<protein>
    <submittedName>
        <fullName evidence="1">Transposase</fullName>
    </submittedName>
</protein>
<dbReference type="STRING" id="65700.SY86_03755"/>
<accession>A0A0M2KBS3</accession>
<organism evidence="1 2">
    <name type="scientific">Erwinia tracheiphila</name>
    <dbReference type="NCBI Taxonomy" id="65700"/>
    <lineage>
        <taxon>Bacteria</taxon>
        <taxon>Pseudomonadati</taxon>
        <taxon>Pseudomonadota</taxon>
        <taxon>Gammaproteobacteria</taxon>
        <taxon>Enterobacterales</taxon>
        <taxon>Erwiniaceae</taxon>
        <taxon>Erwinia</taxon>
    </lineage>
</organism>
<dbReference type="Proteomes" id="UP000033924">
    <property type="component" value="Unassembled WGS sequence"/>
</dbReference>
<evidence type="ECO:0000313" key="2">
    <source>
        <dbReference type="Proteomes" id="UP000033924"/>
    </source>
</evidence>
<reference evidence="1 2" key="1">
    <citation type="submission" date="2015-01" db="EMBL/GenBank/DDBJ databases">
        <title>Erwinia tracheiphila.</title>
        <authorList>
            <person name="Shapiro L.R."/>
        </authorList>
    </citation>
    <scope>NUCLEOTIDE SEQUENCE [LARGE SCALE GENOMIC DNA]</scope>
    <source>
        <strain evidence="1 2">BuffGH</strain>
    </source>
</reference>
<evidence type="ECO:0000313" key="1">
    <source>
        <dbReference type="EMBL" id="KKF34737.1"/>
    </source>
</evidence>
<sequence length="47" mass="5090">MLSAALKVIRTIREKYVCMKCDCIVQAAAPSHPIERGSPGKACWPGC</sequence>
<gene>
    <name evidence="1" type="ORF">SY86_03755</name>
</gene>
<keyword evidence="2" id="KW-1185">Reference proteome</keyword>
<comment type="caution">
    <text evidence="1">The sequence shown here is derived from an EMBL/GenBank/DDBJ whole genome shotgun (WGS) entry which is preliminary data.</text>
</comment>
<proteinExistence type="predicted"/>
<name>A0A0M2KBS3_9GAMM</name>
<dbReference type="AlphaFoldDB" id="A0A0M2KBS3"/>
<dbReference type="EMBL" id="JXNU01000003">
    <property type="protein sequence ID" value="KKF34737.1"/>
    <property type="molecule type" value="Genomic_DNA"/>
</dbReference>
<dbReference type="PATRIC" id="fig|65700.7.peg.946"/>